<dbReference type="InterPro" id="IPR011029">
    <property type="entry name" value="DEATH-like_dom_sf"/>
</dbReference>
<dbReference type="InterPro" id="IPR029030">
    <property type="entry name" value="Caspase-like_dom_sf"/>
</dbReference>
<dbReference type="PRINTS" id="PR00376">
    <property type="entry name" value="IL1BCENZYME"/>
</dbReference>
<evidence type="ECO:0000256" key="3">
    <source>
        <dbReference type="ARBA" id="ARBA00022737"/>
    </source>
</evidence>
<gene>
    <name evidence="7" type="ORF">PoB_005324300</name>
</gene>
<feature type="domain" description="Caspase family p20" evidence="6">
    <location>
        <begin position="464"/>
        <end position="560"/>
    </location>
</feature>
<dbReference type="EMBL" id="BLXT01005858">
    <property type="protein sequence ID" value="GFO26738.1"/>
    <property type="molecule type" value="Genomic_DNA"/>
</dbReference>
<proteinExistence type="inferred from homology"/>
<feature type="compositionally biased region" description="Polar residues" evidence="4">
    <location>
        <begin position="247"/>
        <end position="258"/>
    </location>
</feature>
<dbReference type="PANTHER" id="PTHR48169:SF7">
    <property type="entry name" value="CASPASE 10"/>
    <property type="match status" value="1"/>
</dbReference>
<dbReference type="InterPro" id="IPR001875">
    <property type="entry name" value="DED_dom"/>
</dbReference>
<sequence length="563" mass="64300">MDKAKYRELLQDLHSELADDDIKCLKFLAQPLIKKRQYEGIKDGLGFFEALEKCGMLSANNTMFLCQLLETMRRRDLISKITGEDVSWDAVGGDLELVCPFRKMLFDLSLEIPDENLVQMHYLCGNVPKRTPIKDPLDLFMFMIRERCLAPDKLGFLKKVFIDVSRKDLYEKVEAFEGDVHPNECDYRNVLIQTAGPVYQEAPFQSSFTSSHTRGQQLENLKEDPMSHQESGFSMQERMYDIPYQTASIESNPNSSRQPLPDHNMEDSDFQIPDLNSSESSSSSYIPFTADISVGEAAARITAEETGAIRYPVHQLDKSECYKMDAEPRGLCLIIDNQTFMPDHMAECHARNLAYRGGSEVDRDNLRVTFQHLKFRVEEVINATDQKIRDTLMAYAAHDHGAFDCFVLCILSHGVSNAFYGSNGGKVMEHELFDMFSAFNCPTLSTKPKLFFFAYCRGQLHRPDNLRTTFQHLKFRVEELIDVTDRKIRDTLTAYAARDHGAFDCFVLCILSHGVSNAFYGSNGGKVMEQELFDMFSAFNCPTLSTKPKLFFFAYCRGQLHRP</sequence>
<evidence type="ECO:0000256" key="4">
    <source>
        <dbReference type="SAM" id="MobiDB-lite"/>
    </source>
</evidence>
<keyword evidence="2" id="KW-0053">Apoptosis</keyword>
<dbReference type="Pfam" id="PF00656">
    <property type="entry name" value="Peptidase_C14"/>
    <property type="match status" value="2"/>
</dbReference>
<dbReference type="Gene3D" id="3.40.50.1460">
    <property type="match status" value="2"/>
</dbReference>
<dbReference type="SMART" id="SM00115">
    <property type="entry name" value="CASc"/>
    <property type="match status" value="1"/>
</dbReference>
<dbReference type="Proteomes" id="UP000735302">
    <property type="component" value="Unassembled WGS sequence"/>
</dbReference>
<feature type="domain" description="DED" evidence="5">
    <location>
        <begin position="100"/>
        <end position="175"/>
    </location>
</feature>
<evidence type="ECO:0000256" key="1">
    <source>
        <dbReference type="ARBA" id="ARBA00010134"/>
    </source>
</evidence>
<evidence type="ECO:0000313" key="8">
    <source>
        <dbReference type="Proteomes" id="UP000735302"/>
    </source>
</evidence>
<dbReference type="GO" id="GO:0005737">
    <property type="term" value="C:cytoplasm"/>
    <property type="evidence" value="ECO:0007669"/>
    <property type="project" value="UniProtKB-ARBA"/>
</dbReference>
<evidence type="ECO:0000256" key="2">
    <source>
        <dbReference type="ARBA" id="ARBA00022703"/>
    </source>
</evidence>
<dbReference type="GO" id="GO:0006915">
    <property type="term" value="P:apoptotic process"/>
    <property type="evidence" value="ECO:0007669"/>
    <property type="project" value="UniProtKB-KW"/>
</dbReference>
<dbReference type="InterPro" id="IPR015917">
    <property type="entry name" value="Pept_C14A"/>
</dbReference>
<keyword evidence="3" id="KW-0677">Repeat</keyword>
<feature type="non-terminal residue" evidence="7">
    <location>
        <position position="563"/>
    </location>
</feature>
<dbReference type="SUPFAM" id="SSF52129">
    <property type="entry name" value="Caspase-like"/>
    <property type="match status" value="2"/>
</dbReference>
<dbReference type="InterPro" id="IPR011600">
    <property type="entry name" value="Pept_C14_caspase"/>
</dbReference>
<dbReference type="SUPFAM" id="SSF47986">
    <property type="entry name" value="DEATH domain"/>
    <property type="match status" value="2"/>
</dbReference>
<dbReference type="PROSITE" id="PS01121">
    <property type="entry name" value="CASPASE_HIS"/>
    <property type="match status" value="2"/>
</dbReference>
<evidence type="ECO:0000259" key="6">
    <source>
        <dbReference type="PROSITE" id="PS50208"/>
    </source>
</evidence>
<dbReference type="InterPro" id="IPR016129">
    <property type="entry name" value="Caspase_his_AS"/>
</dbReference>
<dbReference type="GO" id="GO:0004197">
    <property type="term" value="F:cysteine-type endopeptidase activity"/>
    <property type="evidence" value="ECO:0007669"/>
    <property type="project" value="InterPro"/>
</dbReference>
<dbReference type="SMART" id="SM00031">
    <property type="entry name" value="DED"/>
    <property type="match status" value="2"/>
</dbReference>
<dbReference type="GO" id="GO:0006508">
    <property type="term" value="P:proteolysis"/>
    <property type="evidence" value="ECO:0007669"/>
    <property type="project" value="InterPro"/>
</dbReference>
<dbReference type="InterPro" id="IPR001309">
    <property type="entry name" value="Pept_C14_p20"/>
</dbReference>
<dbReference type="PANTHER" id="PTHR48169">
    <property type="entry name" value="DED DOMAIN-CONTAINING PROTEIN"/>
    <property type="match status" value="1"/>
</dbReference>
<feature type="domain" description="Caspase family p20" evidence="6">
    <location>
        <begin position="328"/>
        <end position="460"/>
    </location>
</feature>
<reference evidence="7 8" key="1">
    <citation type="journal article" date="2021" name="Elife">
        <title>Chloroplast acquisition without the gene transfer in kleptoplastic sea slugs, Plakobranchus ocellatus.</title>
        <authorList>
            <person name="Maeda T."/>
            <person name="Takahashi S."/>
            <person name="Yoshida T."/>
            <person name="Shimamura S."/>
            <person name="Takaki Y."/>
            <person name="Nagai Y."/>
            <person name="Toyoda A."/>
            <person name="Suzuki Y."/>
            <person name="Arimoto A."/>
            <person name="Ishii H."/>
            <person name="Satoh N."/>
            <person name="Nishiyama T."/>
            <person name="Hasebe M."/>
            <person name="Maruyama T."/>
            <person name="Minagawa J."/>
            <person name="Obokata J."/>
            <person name="Shigenobu S."/>
        </authorList>
    </citation>
    <scope>NUCLEOTIDE SEQUENCE [LARGE SCALE GENOMIC DNA]</scope>
</reference>
<dbReference type="PROSITE" id="PS50168">
    <property type="entry name" value="DED"/>
    <property type="match status" value="2"/>
</dbReference>
<dbReference type="PROSITE" id="PS50208">
    <property type="entry name" value="CASPASE_P20"/>
    <property type="match status" value="2"/>
</dbReference>
<dbReference type="Pfam" id="PF01335">
    <property type="entry name" value="DED"/>
    <property type="match status" value="2"/>
</dbReference>
<keyword evidence="8" id="KW-1185">Reference proteome</keyword>
<protein>
    <submittedName>
        <fullName evidence="7">Caspase-8</fullName>
    </submittedName>
</protein>
<name>A0AAV4C497_9GAST</name>
<evidence type="ECO:0000313" key="7">
    <source>
        <dbReference type="EMBL" id="GFO26738.1"/>
    </source>
</evidence>
<feature type="domain" description="DED" evidence="5">
    <location>
        <begin position="5"/>
        <end position="83"/>
    </location>
</feature>
<organism evidence="7 8">
    <name type="scientific">Plakobranchus ocellatus</name>
    <dbReference type="NCBI Taxonomy" id="259542"/>
    <lineage>
        <taxon>Eukaryota</taxon>
        <taxon>Metazoa</taxon>
        <taxon>Spiralia</taxon>
        <taxon>Lophotrochozoa</taxon>
        <taxon>Mollusca</taxon>
        <taxon>Gastropoda</taxon>
        <taxon>Heterobranchia</taxon>
        <taxon>Euthyneura</taxon>
        <taxon>Panpulmonata</taxon>
        <taxon>Sacoglossa</taxon>
        <taxon>Placobranchoidea</taxon>
        <taxon>Plakobranchidae</taxon>
        <taxon>Plakobranchus</taxon>
    </lineage>
</organism>
<evidence type="ECO:0000259" key="5">
    <source>
        <dbReference type="PROSITE" id="PS50168"/>
    </source>
</evidence>
<dbReference type="Gene3D" id="1.10.533.10">
    <property type="entry name" value="Death Domain, Fas"/>
    <property type="match status" value="2"/>
</dbReference>
<comment type="caution">
    <text evidence="7">The sequence shown here is derived from an EMBL/GenBank/DDBJ whole genome shotgun (WGS) entry which is preliminary data.</text>
</comment>
<accession>A0AAV4C497</accession>
<feature type="region of interest" description="Disordered" evidence="4">
    <location>
        <begin position="247"/>
        <end position="282"/>
    </location>
</feature>
<dbReference type="GO" id="GO:0042981">
    <property type="term" value="P:regulation of apoptotic process"/>
    <property type="evidence" value="ECO:0007669"/>
    <property type="project" value="InterPro"/>
</dbReference>
<comment type="similarity">
    <text evidence="1">Belongs to the peptidase C14A family.</text>
</comment>
<dbReference type="AlphaFoldDB" id="A0AAV4C497"/>